<name>A0A812UDF3_9DINO</name>
<gene>
    <name evidence="15" type="primary">aah2</name>
    <name evidence="15" type="ORF">SNAT2548_LOCUS31906</name>
</gene>
<reference evidence="15" key="1">
    <citation type="submission" date="2021-02" db="EMBL/GenBank/DDBJ databases">
        <authorList>
            <person name="Dougan E. K."/>
            <person name="Rhodes N."/>
            <person name="Thang M."/>
            <person name="Chan C."/>
        </authorList>
    </citation>
    <scope>NUCLEOTIDE SEQUENCE</scope>
</reference>
<feature type="binding site" evidence="13">
    <location>
        <position position="59"/>
    </location>
    <ligand>
        <name>substrate</name>
    </ligand>
</feature>
<evidence type="ECO:0000256" key="9">
    <source>
        <dbReference type="ARBA" id="ARBA00023277"/>
    </source>
</evidence>
<dbReference type="AlphaFoldDB" id="A0A812UDF3"/>
<feature type="active site" description="Nucleophile" evidence="11">
    <location>
        <position position="213"/>
    </location>
</feature>
<evidence type="ECO:0000259" key="14">
    <source>
        <dbReference type="SMART" id="SM00642"/>
    </source>
</evidence>
<evidence type="ECO:0000313" key="16">
    <source>
        <dbReference type="Proteomes" id="UP000604046"/>
    </source>
</evidence>
<dbReference type="GO" id="GO:0005509">
    <property type="term" value="F:calcium ion binding"/>
    <property type="evidence" value="ECO:0007669"/>
    <property type="project" value="InterPro"/>
</dbReference>
<dbReference type="OrthoDB" id="1740265at2759"/>
<dbReference type="InterPro" id="IPR017853">
    <property type="entry name" value="GH"/>
</dbReference>
<feature type="binding site" evidence="13">
    <location>
        <position position="20"/>
    </location>
    <ligand>
        <name>substrate</name>
    </ligand>
</feature>
<evidence type="ECO:0000313" key="15">
    <source>
        <dbReference type="EMBL" id="CAE7564115.1"/>
    </source>
</evidence>
<sequence length="493" mass="55194">MQFYGPDPDGQSGFGNYGYWAKDIYKIDPNFGTEQELKALSDELHRRDMVFVYDIVLNHVGPVHNEKTLATFHPFDKPEYINQLGRGNLTFNQYAQGKAFGGESFWPPAQVPRANAWIRDALPLGVSSVRRGVIGPVEEKLLKRRPGPAPLGSLPFCNVGDMVCEGYDEPTTVVGWFYDLGDLNQSHPFVRSELLKWGKYMKNKYHIDGFRLDTAPYVPKDFLSEFQATVGIPILGEVTATNWTFFKSYAPGEAAEEGPVLKGLLNFYLQNMATPGFCGKPFWPGADLNLLKLGEAMRTQFEENPGALNDLNLLGNFVDNHDMQRLALYCGGDMARMRNAITWTMMTQGIPIIFYGTEHFFNLTHPPMWNAGFSTSTAGYALLQSLNNVRKALKLHTANMKLSSLVGFVSVEAVEAHQLVISRHSDRQAFIFLNNYEEHHGPVEYEVGEILPETPEGWVWADAFHGYSVPDISDGAWTTFSRILGLQIGVLGS</sequence>
<keyword evidence="6" id="KW-0732">Signal</keyword>
<accession>A0A812UDF3</accession>
<dbReference type="PIRSF" id="PIRSF001024">
    <property type="entry name" value="Alph-amyl_fung"/>
    <property type="match status" value="1"/>
</dbReference>
<dbReference type="Pfam" id="PF00128">
    <property type="entry name" value="Alpha-amylase"/>
    <property type="match status" value="2"/>
</dbReference>
<feature type="domain" description="Glycosyl hydrolase family 13 catalytic" evidence="14">
    <location>
        <begin position="2"/>
        <end position="390"/>
    </location>
</feature>
<evidence type="ECO:0000256" key="11">
    <source>
        <dbReference type="PIRSR" id="PIRSR001024-1"/>
    </source>
</evidence>
<proteinExistence type="inferred from homology"/>
<dbReference type="GO" id="GO:0005975">
    <property type="term" value="P:carbohydrate metabolic process"/>
    <property type="evidence" value="ECO:0007669"/>
    <property type="project" value="InterPro"/>
</dbReference>
<evidence type="ECO:0000256" key="2">
    <source>
        <dbReference type="ARBA" id="ARBA00001913"/>
    </source>
</evidence>
<feature type="binding site" evidence="13">
    <location>
        <position position="211"/>
    </location>
    <ligand>
        <name>substrate</name>
    </ligand>
</feature>
<dbReference type="GO" id="GO:0004556">
    <property type="term" value="F:alpha-amylase activity"/>
    <property type="evidence" value="ECO:0007669"/>
    <property type="project" value="UniProtKB-EC"/>
</dbReference>
<dbReference type="SUPFAM" id="SSF51445">
    <property type="entry name" value="(Trans)glycosidases"/>
    <property type="match status" value="1"/>
</dbReference>
<evidence type="ECO:0000256" key="8">
    <source>
        <dbReference type="ARBA" id="ARBA00022837"/>
    </source>
</evidence>
<dbReference type="InterPro" id="IPR013777">
    <property type="entry name" value="A-amylase-like"/>
</dbReference>
<dbReference type="Gene3D" id="3.20.20.80">
    <property type="entry name" value="Glycosidases"/>
    <property type="match status" value="2"/>
</dbReference>
<feature type="site" description="Transition state stabilizer" evidence="12">
    <location>
        <position position="322"/>
    </location>
</feature>
<keyword evidence="10" id="KW-0326">Glycosidase</keyword>
<evidence type="ECO:0000256" key="1">
    <source>
        <dbReference type="ARBA" id="ARBA00000548"/>
    </source>
</evidence>
<comment type="caution">
    <text evidence="15">The sequence shown here is derived from an EMBL/GenBank/DDBJ whole genome shotgun (WGS) entry which is preliminary data.</text>
</comment>
<protein>
    <recommendedName>
        <fullName evidence="4">alpha-amylase</fullName>
        <ecNumber evidence="4">3.2.1.1</ecNumber>
    </recommendedName>
</protein>
<comment type="cofactor">
    <cofactor evidence="2">
        <name>Ca(2+)</name>
        <dbReference type="ChEBI" id="CHEBI:29108"/>
    </cofactor>
</comment>
<keyword evidence="5" id="KW-0479">Metal-binding</keyword>
<evidence type="ECO:0000256" key="10">
    <source>
        <dbReference type="ARBA" id="ARBA00023295"/>
    </source>
</evidence>
<evidence type="ECO:0000256" key="3">
    <source>
        <dbReference type="ARBA" id="ARBA00008061"/>
    </source>
</evidence>
<keyword evidence="16" id="KW-1185">Reference proteome</keyword>
<dbReference type="EMBL" id="CAJNDS010002683">
    <property type="protein sequence ID" value="CAE7564115.1"/>
    <property type="molecule type" value="Genomic_DNA"/>
</dbReference>
<evidence type="ECO:0000256" key="6">
    <source>
        <dbReference type="ARBA" id="ARBA00022729"/>
    </source>
</evidence>
<dbReference type="EC" id="3.2.1.1" evidence="4"/>
<dbReference type="InterPro" id="IPR006047">
    <property type="entry name" value="GH13_cat_dom"/>
</dbReference>
<comment type="similarity">
    <text evidence="3">Belongs to the glycosyl hydrolase 13 family.</text>
</comment>
<evidence type="ECO:0000256" key="4">
    <source>
        <dbReference type="ARBA" id="ARBA00012595"/>
    </source>
</evidence>
<evidence type="ECO:0000256" key="13">
    <source>
        <dbReference type="PIRSR" id="PIRSR001024-5"/>
    </source>
</evidence>
<keyword evidence="9" id="KW-0119">Carbohydrate metabolism</keyword>
<comment type="catalytic activity">
    <reaction evidence="1">
        <text>Endohydrolysis of (1-&gt;4)-alpha-D-glucosidic linkages in polysaccharides containing three or more (1-&gt;4)-alpha-linked D-glucose units.</text>
        <dbReference type="EC" id="3.2.1.1"/>
    </reaction>
</comment>
<feature type="binding site" evidence="13">
    <location>
        <position position="322"/>
    </location>
    <ligand>
        <name>substrate</name>
    </ligand>
</feature>
<evidence type="ECO:0000256" key="7">
    <source>
        <dbReference type="ARBA" id="ARBA00022801"/>
    </source>
</evidence>
<keyword evidence="7" id="KW-0378">Hydrolase</keyword>
<evidence type="ECO:0000256" key="5">
    <source>
        <dbReference type="ARBA" id="ARBA00022723"/>
    </source>
</evidence>
<dbReference type="SMART" id="SM00642">
    <property type="entry name" value="Aamy"/>
    <property type="match status" value="1"/>
</dbReference>
<dbReference type="PANTHER" id="PTHR10357">
    <property type="entry name" value="ALPHA-AMYLASE FAMILY MEMBER"/>
    <property type="match status" value="1"/>
</dbReference>
<feature type="active site" description="Proton donor" evidence="11">
    <location>
        <position position="237"/>
    </location>
</feature>
<keyword evidence="8" id="KW-0106">Calcium</keyword>
<dbReference type="Proteomes" id="UP000604046">
    <property type="component" value="Unassembled WGS sequence"/>
</dbReference>
<evidence type="ECO:0000256" key="12">
    <source>
        <dbReference type="PIRSR" id="PIRSR001024-2"/>
    </source>
</evidence>
<organism evidence="15 16">
    <name type="scientific">Symbiodinium natans</name>
    <dbReference type="NCBI Taxonomy" id="878477"/>
    <lineage>
        <taxon>Eukaryota</taxon>
        <taxon>Sar</taxon>
        <taxon>Alveolata</taxon>
        <taxon>Dinophyceae</taxon>
        <taxon>Suessiales</taxon>
        <taxon>Symbiodiniaceae</taxon>
        <taxon>Symbiodinium</taxon>
    </lineage>
</organism>
<dbReference type="PANTHER" id="PTHR10357:SF215">
    <property type="entry name" value="ALPHA-AMYLASE 1"/>
    <property type="match status" value="1"/>
</dbReference>